<organism evidence="1">
    <name type="scientific">freshwater metagenome</name>
    <dbReference type="NCBI Taxonomy" id="449393"/>
    <lineage>
        <taxon>unclassified sequences</taxon>
        <taxon>metagenomes</taxon>
        <taxon>ecological metagenomes</taxon>
    </lineage>
</organism>
<evidence type="ECO:0000313" key="1">
    <source>
        <dbReference type="EMBL" id="CAB4924592.1"/>
    </source>
</evidence>
<dbReference type="AlphaFoldDB" id="A0A6J7I1I0"/>
<dbReference type="EMBL" id="CAFBNC010000007">
    <property type="protein sequence ID" value="CAB4924592.1"/>
    <property type="molecule type" value="Genomic_DNA"/>
</dbReference>
<name>A0A6J7I1I0_9ZZZZ</name>
<protein>
    <submittedName>
        <fullName evidence="1">Unannotated protein</fullName>
    </submittedName>
</protein>
<accession>A0A6J7I1I0</accession>
<gene>
    <name evidence="1" type="ORF">UFOPK3733_00285</name>
</gene>
<sequence>MANYDLLPNEAVLIRDERVFREGGSSIELILTNLNLIMVSENVRIFKTTTETETFPVNQIKVHNGQAQALLTKSRGRDVLDVYFLHGQEKFSFPNGGKKTIQTWIGKINEAVTGQPAAENGSSGSPGFDLVADALSSVPGGDRVASVLKGTLGAFNSKRGAKPEAVVQIATKCVSCGAAVSGMQGQTVTCSYCLSAQQL</sequence>
<reference evidence="1" key="1">
    <citation type="submission" date="2020-05" db="EMBL/GenBank/DDBJ databases">
        <authorList>
            <person name="Chiriac C."/>
            <person name="Salcher M."/>
            <person name="Ghai R."/>
            <person name="Kavagutti S V."/>
        </authorList>
    </citation>
    <scope>NUCLEOTIDE SEQUENCE</scope>
</reference>
<proteinExistence type="predicted"/>